<evidence type="ECO:0000256" key="4">
    <source>
        <dbReference type="SAM" id="Phobius"/>
    </source>
</evidence>
<feature type="transmembrane region" description="Helical" evidence="4">
    <location>
        <begin position="291"/>
        <end position="308"/>
    </location>
</feature>
<dbReference type="InterPro" id="IPR011701">
    <property type="entry name" value="MFS"/>
</dbReference>
<dbReference type="InterPro" id="IPR050327">
    <property type="entry name" value="Proton-linked_MCT"/>
</dbReference>
<keyword evidence="7" id="KW-1185">Reference proteome</keyword>
<feature type="transmembrane region" description="Helical" evidence="4">
    <location>
        <begin position="58"/>
        <end position="82"/>
    </location>
</feature>
<dbReference type="Pfam" id="PF07690">
    <property type="entry name" value="MFS_1"/>
    <property type="match status" value="1"/>
</dbReference>
<name>A0AAD4L4X5_9AGAM</name>
<keyword evidence="4" id="KW-0472">Membrane</keyword>
<keyword evidence="4" id="KW-1133">Transmembrane helix</keyword>
<dbReference type="PANTHER" id="PTHR11360">
    <property type="entry name" value="MONOCARBOXYLATE TRANSPORTER"/>
    <property type="match status" value="1"/>
</dbReference>
<reference evidence="6" key="1">
    <citation type="submission" date="2022-01" db="EMBL/GenBank/DDBJ databases">
        <title>Comparative genomics reveals a dynamic genome evolution in the ectomycorrhizal milk-cap (Lactarius) mushrooms.</title>
        <authorList>
            <consortium name="DOE Joint Genome Institute"/>
            <person name="Lebreton A."/>
            <person name="Tang N."/>
            <person name="Kuo A."/>
            <person name="LaButti K."/>
            <person name="Drula E."/>
            <person name="Barry K."/>
            <person name="Clum A."/>
            <person name="Lipzen A."/>
            <person name="Mousain D."/>
            <person name="Ng V."/>
            <person name="Wang R."/>
            <person name="Wang X."/>
            <person name="Dai Y."/>
            <person name="Henrissat B."/>
            <person name="Grigoriev I.V."/>
            <person name="Guerin-Laguette A."/>
            <person name="Yu F."/>
            <person name="Martin F.M."/>
        </authorList>
    </citation>
    <scope>NUCLEOTIDE SEQUENCE</scope>
    <source>
        <strain evidence="6">QP</strain>
    </source>
</reference>
<dbReference type="Proteomes" id="UP001201163">
    <property type="component" value="Unassembled WGS sequence"/>
</dbReference>
<dbReference type="GO" id="GO:0022857">
    <property type="term" value="F:transmembrane transporter activity"/>
    <property type="evidence" value="ECO:0007669"/>
    <property type="project" value="InterPro"/>
</dbReference>
<protein>
    <submittedName>
        <fullName evidence="6">MFS general substrate transporter</fullName>
    </submittedName>
</protein>
<comment type="caution">
    <text evidence="6">The sequence shown here is derived from an EMBL/GenBank/DDBJ whole genome shotgun (WGS) entry which is preliminary data.</text>
</comment>
<feature type="transmembrane region" description="Helical" evidence="4">
    <location>
        <begin position="149"/>
        <end position="172"/>
    </location>
</feature>
<feature type="transmembrane region" description="Helical" evidence="4">
    <location>
        <begin position="124"/>
        <end position="143"/>
    </location>
</feature>
<comment type="subcellular location">
    <subcellularLocation>
        <location evidence="1">Membrane</location>
        <topology evidence="1">Multi-pass membrane protein</topology>
    </subcellularLocation>
</comment>
<feature type="transmembrane region" description="Helical" evidence="4">
    <location>
        <begin position="320"/>
        <end position="339"/>
    </location>
</feature>
<feature type="transmembrane region" description="Helical" evidence="4">
    <location>
        <begin position="412"/>
        <end position="435"/>
    </location>
</feature>
<proteinExistence type="inferred from homology"/>
<feature type="compositionally biased region" description="Low complexity" evidence="3">
    <location>
        <begin position="32"/>
        <end position="46"/>
    </location>
</feature>
<sequence length="445" mass="46898">MGSRSQAQAECGEKRVASDAFAEVKSTSPVISESQSPTQPQSPNSVTSDGGLLAKLQVLACFLVLMNTWGIVNTFGAYQSFYEVDLLRSHSPSAISWIGSFQAFLLFLVSVLTGPIFDAGHTPALLGVGSFLVILGTMMTSLVKTYYQAFLAQAVCIGLGAGMMFVPSIAIVSTYFDKDRAFAIGVGASGSSFGGIIYPTIFHELQPRIGFGWATRVIGLIALVTLVIANLVTRQRVVPATRRKLFDASALREPPFIFCTLGLCFGFIGLYNPFFYITTFALSKTGASATLAFYFVPIVNAASVFGRLAPTALADRVGTLNTLIPCTIICGALVLAWAAVHSTGALLAFALLYGFFSGSFVSLPPSTLVSLSPDLSKVGTRIGMSFGVSSLGVLVGSPVGGALINLHTGQFVRMQVFCAVTMFVACAMLVIARVAKSGLVVMAKA</sequence>
<feature type="transmembrane region" description="Helical" evidence="4">
    <location>
        <begin position="345"/>
        <end position="363"/>
    </location>
</feature>
<comment type="similarity">
    <text evidence="2">Belongs to the major facilitator superfamily. Monocarboxylate porter (TC 2.A.1.13) family.</text>
</comment>
<dbReference type="SUPFAM" id="SSF103473">
    <property type="entry name" value="MFS general substrate transporter"/>
    <property type="match status" value="1"/>
</dbReference>
<feature type="region of interest" description="Disordered" evidence="3">
    <location>
        <begin position="1"/>
        <end position="46"/>
    </location>
</feature>
<dbReference type="AlphaFoldDB" id="A0AAD4L4X5"/>
<evidence type="ECO:0000259" key="5">
    <source>
        <dbReference type="PROSITE" id="PS50850"/>
    </source>
</evidence>
<feature type="transmembrane region" description="Helical" evidence="4">
    <location>
        <begin position="254"/>
        <end position="271"/>
    </location>
</feature>
<feature type="transmembrane region" description="Helical" evidence="4">
    <location>
        <begin position="213"/>
        <end position="233"/>
    </location>
</feature>
<accession>A0AAD4L4X5</accession>
<gene>
    <name evidence="6" type="ORF">EDB92DRAFT_1937192</name>
</gene>
<dbReference type="Gene3D" id="1.20.1250.20">
    <property type="entry name" value="MFS general substrate transporter like domains"/>
    <property type="match status" value="2"/>
</dbReference>
<feature type="transmembrane region" description="Helical" evidence="4">
    <location>
        <begin position="181"/>
        <end position="201"/>
    </location>
</feature>
<dbReference type="InterPro" id="IPR036259">
    <property type="entry name" value="MFS_trans_sf"/>
</dbReference>
<feature type="transmembrane region" description="Helical" evidence="4">
    <location>
        <begin position="94"/>
        <end position="117"/>
    </location>
</feature>
<evidence type="ECO:0000256" key="3">
    <source>
        <dbReference type="SAM" id="MobiDB-lite"/>
    </source>
</evidence>
<evidence type="ECO:0000256" key="2">
    <source>
        <dbReference type="ARBA" id="ARBA00006727"/>
    </source>
</evidence>
<keyword evidence="4" id="KW-0812">Transmembrane</keyword>
<feature type="transmembrane region" description="Helical" evidence="4">
    <location>
        <begin position="384"/>
        <end position="406"/>
    </location>
</feature>
<organism evidence="6 7">
    <name type="scientific">Lactarius akahatsu</name>
    <dbReference type="NCBI Taxonomy" id="416441"/>
    <lineage>
        <taxon>Eukaryota</taxon>
        <taxon>Fungi</taxon>
        <taxon>Dikarya</taxon>
        <taxon>Basidiomycota</taxon>
        <taxon>Agaricomycotina</taxon>
        <taxon>Agaricomycetes</taxon>
        <taxon>Russulales</taxon>
        <taxon>Russulaceae</taxon>
        <taxon>Lactarius</taxon>
    </lineage>
</organism>
<evidence type="ECO:0000313" key="7">
    <source>
        <dbReference type="Proteomes" id="UP001201163"/>
    </source>
</evidence>
<feature type="domain" description="Major facilitator superfamily (MFS) profile" evidence="5">
    <location>
        <begin position="53"/>
        <end position="445"/>
    </location>
</feature>
<dbReference type="InterPro" id="IPR020846">
    <property type="entry name" value="MFS_dom"/>
</dbReference>
<dbReference type="PROSITE" id="PS50850">
    <property type="entry name" value="MFS"/>
    <property type="match status" value="1"/>
</dbReference>
<dbReference type="PANTHER" id="PTHR11360:SF234">
    <property type="entry name" value="MFS-TYPE TRANSPORTER DBAD-RELATED"/>
    <property type="match status" value="1"/>
</dbReference>
<dbReference type="GO" id="GO:0016020">
    <property type="term" value="C:membrane"/>
    <property type="evidence" value="ECO:0007669"/>
    <property type="project" value="UniProtKB-SubCell"/>
</dbReference>
<dbReference type="EMBL" id="JAKELL010000146">
    <property type="protein sequence ID" value="KAH8980048.1"/>
    <property type="molecule type" value="Genomic_DNA"/>
</dbReference>
<evidence type="ECO:0000313" key="6">
    <source>
        <dbReference type="EMBL" id="KAH8980048.1"/>
    </source>
</evidence>
<evidence type="ECO:0000256" key="1">
    <source>
        <dbReference type="ARBA" id="ARBA00004141"/>
    </source>
</evidence>